<dbReference type="AlphaFoldDB" id="A0A7G9GJ23"/>
<dbReference type="SFLD" id="SFLDS00003">
    <property type="entry name" value="Haloacid_Dehalogenase"/>
    <property type="match status" value="1"/>
</dbReference>
<proteinExistence type="predicted"/>
<protein>
    <submittedName>
        <fullName evidence="1">Noncanonical pyrimidine nucleotidase, YjjG family</fullName>
    </submittedName>
</protein>
<gene>
    <name evidence="1" type="ORF">H9Q80_10965</name>
</gene>
<dbReference type="InterPro" id="IPR036412">
    <property type="entry name" value="HAD-like_sf"/>
</dbReference>
<keyword evidence="2" id="KW-1185">Reference proteome</keyword>
<name>A0A7G9GJ23_9FIRM</name>
<organism evidence="1 2">
    <name type="scientific">[Eubacterium] hominis</name>
    <dbReference type="NCBI Taxonomy" id="2764325"/>
    <lineage>
        <taxon>Bacteria</taxon>
        <taxon>Bacillati</taxon>
        <taxon>Bacillota</taxon>
        <taxon>Erysipelotrichia</taxon>
        <taxon>Erysipelotrichales</taxon>
        <taxon>Erysipelotrichaceae</taxon>
        <taxon>Amedibacillus</taxon>
    </lineage>
</organism>
<dbReference type="InterPro" id="IPR011951">
    <property type="entry name" value="HAD-SF_hydro_IA_YjjG/PynA"/>
</dbReference>
<dbReference type="EMBL" id="CP060636">
    <property type="protein sequence ID" value="QNM10805.1"/>
    <property type="molecule type" value="Genomic_DNA"/>
</dbReference>
<dbReference type="NCBIfam" id="TIGR01549">
    <property type="entry name" value="HAD-SF-IA-v1"/>
    <property type="match status" value="1"/>
</dbReference>
<dbReference type="CDD" id="cd04305">
    <property type="entry name" value="HAD_Neu5Ac-Pase_like"/>
    <property type="match status" value="1"/>
</dbReference>
<dbReference type="KEGG" id="ehn:H9Q80_10965"/>
<dbReference type="Pfam" id="PF00702">
    <property type="entry name" value="Hydrolase"/>
    <property type="match status" value="1"/>
</dbReference>
<dbReference type="GO" id="GO:0008253">
    <property type="term" value="F:5'-nucleotidase activity"/>
    <property type="evidence" value="ECO:0007669"/>
    <property type="project" value="InterPro"/>
</dbReference>
<dbReference type="InterPro" id="IPR023214">
    <property type="entry name" value="HAD_sf"/>
</dbReference>
<dbReference type="InterPro" id="IPR023198">
    <property type="entry name" value="PGP-like_dom2"/>
</dbReference>
<dbReference type="PRINTS" id="PR00413">
    <property type="entry name" value="HADHALOGNASE"/>
</dbReference>
<dbReference type="Gene3D" id="3.40.50.1000">
    <property type="entry name" value="HAD superfamily/HAD-like"/>
    <property type="match status" value="1"/>
</dbReference>
<dbReference type="Proteomes" id="UP000515856">
    <property type="component" value="Chromosome"/>
</dbReference>
<dbReference type="Gene3D" id="1.10.150.240">
    <property type="entry name" value="Putative phosphatase, domain 2"/>
    <property type="match status" value="1"/>
</dbReference>
<dbReference type="PANTHER" id="PTHR47478">
    <property type="match status" value="1"/>
</dbReference>
<dbReference type="NCBIfam" id="TIGR02254">
    <property type="entry name" value="YjjG_YfnB"/>
    <property type="match status" value="1"/>
</dbReference>
<dbReference type="SFLD" id="SFLDG01129">
    <property type="entry name" value="C1.5:_HAD__Beta-PGM__Phosphata"/>
    <property type="match status" value="1"/>
</dbReference>
<dbReference type="PANTHER" id="PTHR47478:SF1">
    <property type="entry name" value="PYRIMIDINE 5'-NUCLEOTIDASE YJJG"/>
    <property type="match status" value="1"/>
</dbReference>
<sequence length="235" mass="27239">MKKYRSLLFDADGTLLDFEAAEKSALRNTFAKYQLPFNEEIEQTYTKLNQDLWKAHERGEIDRNTLIYTRFGKLFDIYHFDADGVKFEDDYQLALGEGHELINHAMEVVTTLKHDYDLYIVTNGVIATQYSRLKDSGLYQHFKQIFVSEECGYQKPSKEYFDVVFEAIKPKSKEEVLIIGDSLSSDIQGGNNAGIATCWFNPKAHPHKHHLRIDHEIKDLRELYDIVGKGDTYGR</sequence>
<dbReference type="SUPFAM" id="SSF56784">
    <property type="entry name" value="HAD-like"/>
    <property type="match status" value="1"/>
</dbReference>
<accession>A0A7G9GJ23</accession>
<dbReference type="InterPro" id="IPR052550">
    <property type="entry name" value="Pyrimidine_5'-ntase_YjjG"/>
</dbReference>
<dbReference type="SFLD" id="SFLDG01135">
    <property type="entry name" value="C1.5.6:_HAD__Beta-PGM__Phospha"/>
    <property type="match status" value="1"/>
</dbReference>
<dbReference type="RefSeq" id="WP_117456053.1">
    <property type="nucleotide sequence ID" value="NZ_CP060636.1"/>
</dbReference>
<evidence type="ECO:0000313" key="1">
    <source>
        <dbReference type="EMBL" id="QNM10805.1"/>
    </source>
</evidence>
<reference evidence="1 2" key="1">
    <citation type="submission" date="2020-08" db="EMBL/GenBank/DDBJ databases">
        <authorList>
            <person name="Liu C."/>
            <person name="Sun Q."/>
        </authorList>
    </citation>
    <scope>NUCLEOTIDE SEQUENCE [LARGE SCALE GENOMIC DNA]</scope>
    <source>
        <strain evidence="1 2">NSJ-61</strain>
    </source>
</reference>
<evidence type="ECO:0000313" key="2">
    <source>
        <dbReference type="Proteomes" id="UP000515856"/>
    </source>
</evidence>
<dbReference type="InterPro" id="IPR006439">
    <property type="entry name" value="HAD-SF_hydro_IA"/>
</dbReference>